<dbReference type="InterPro" id="IPR035965">
    <property type="entry name" value="PAS-like_dom_sf"/>
</dbReference>
<dbReference type="Gene3D" id="1.10.287.130">
    <property type="match status" value="1"/>
</dbReference>
<dbReference type="EC" id="2.7.13.3" evidence="2"/>
<keyword evidence="14" id="KW-1185">Reference proteome</keyword>
<dbReference type="InterPro" id="IPR003661">
    <property type="entry name" value="HisK_dim/P_dom"/>
</dbReference>
<dbReference type="Pfam" id="PF02518">
    <property type="entry name" value="HATPase_c"/>
    <property type="match status" value="1"/>
</dbReference>
<dbReference type="InterPro" id="IPR013656">
    <property type="entry name" value="PAS_4"/>
</dbReference>
<proteinExistence type="predicted"/>
<dbReference type="PANTHER" id="PTHR43065">
    <property type="entry name" value="SENSOR HISTIDINE KINASE"/>
    <property type="match status" value="1"/>
</dbReference>
<dbReference type="CDD" id="cd00130">
    <property type="entry name" value="PAS"/>
    <property type="match status" value="1"/>
</dbReference>
<dbReference type="EMBL" id="JBHSLU010000164">
    <property type="protein sequence ID" value="MFC5509393.1"/>
    <property type="molecule type" value="Genomic_DNA"/>
</dbReference>
<accession>A0ABW0PBV8</accession>
<dbReference type="InterPro" id="IPR004358">
    <property type="entry name" value="Sig_transdc_His_kin-like_C"/>
</dbReference>
<dbReference type="SMART" id="SM00388">
    <property type="entry name" value="HisKA"/>
    <property type="match status" value="1"/>
</dbReference>
<dbReference type="SUPFAM" id="SSF47384">
    <property type="entry name" value="Homodimeric domain of signal transducing histidine kinase"/>
    <property type="match status" value="1"/>
</dbReference>
<dbReference type="Proteomes" id="UP001596060">
    <property type="component" value="Unassembled WGS sequence"/>
</dbReference>
<comment type="caution">
    <text evidence="13">The sequence shown here is derived from an EMBL/GenBank/DDBJ whole genome shotgun (WGS) entry which is preliminary data.</text>
</comment>
<evidence type="ECO:0000256" key="3">
    <source>
        <dbReference type="ARBA" id="ARBA00022553"/>
    </source>
</evidence>
<feature type="transmembrane region" description="Helical" evidence="9">
    <location>
        <begin position="45"/>
        <end position="63"/>
    </location>
</feature>
<dbReference type="PRINTS" id="PR00344">
    <property type="entry name" value="BCTRLSENSOR"/>
</dbReference>
<dbReference type="Pfam" id="PF00512">
    <property type="entry name" value="HisKA"/>
    <property type="match status" value="1"/>
</dbReference>
<dbReference type="SMART" id="SM00086">
    <property type="entry name" value="PAC"/>
    <property type="match status" value="2"/>
</dbReference>
<protein>
    <recommendedName>
        <fullName evidence="2">histidine kinase</fullName>
        <ecNumber evidence="2">2.7.13.3</ecNumber>
    </recommendedName>
</protein>
<evidence type="ECO:0000256" key="8">
    <source>
        <dbReference type="ARBA" id="ARBA00023012"/>
    </source>
</evidence>
<gene>
    <name evidence="13" type="ORF">ACFPN9_29700</name>
</gene>
<keyword evidence="8" id="KW-0902">Two-component regulatory system</keyword>
<feature type="domain" description="PAC" evidence="12">
    <location>
        <begin position="332"/>
        <end position="383"/>
    </location>
</feature>
<evidence type="ECO:0000259" key="12">
    <source>
        <dbReference type="PROSITE" id="PS50113"/>
    </source>
</evidence>
<evidence type="ECO:0000259" key="11">
    <source>
        <dbReference type="PROSITE" id="PS50112"/>
    </source>
</evidence>
<dbReference type="PANTHER" id="PTHR43065:SF10">
    <property type="entry name" value="PEROXIDE STRESS-ACTIVATED HISTIDINE KINASE MAK3"/>
    <property type="match status" value="1"/>
</dbReference>
<dbReference type="SUPFAM" id="SSF55874">
    <property type="entry name" value="ATPase domain of HSP90 chaperone/DNA topoisomerase II/histidine kinase"/>
    <property type="match status" value="1"/>
</dbReference>
<evidence type="ECO:0000313" key="14">
    <source>
        <dbReference type="Proteomes" id="UP001596060"/>
    </source>
</evidence>
<dbReference type="SMART" id="SM00091">
    <property type="entry name" value="PAS"/>
    <property type="match status" value="2"/>
</dbReference>
<evidence type="ECO:0000259" key="10">
    <source>
        <dbReference type="PROSITE" id="PS50109"/>
    </source>
</evidence>
<feature type="domain" description="PAS" evidence="11">
    <location>
        <begin position="101"/>
        <end position="154"/>
    </location>
</feature>
<dbReference type="InterPro" id="IPR001610">
    <property type="entry name" value="PAC"/>
</dbReference>
<dbReference type="PROSITE" id="PS50109">
    <property type="entry name" value="HIS_KIN"/>
    <property type="match status" value="1"/>
</dbReference>
<dbReference type="PROSITE" id="PS50113">
    <property type="entry name" value="PAC"/>
    <property type="match status" value="1"/>
</dbReference>
<keyword evidence="9" id="KW-0812">Transmembrane</keyword>
<keyword evidence="9" id="KW-1133">Transmembrane helix</keyword>
<dbReference type="Gene3D" id="3.30.450.20">
    <property type="entry name" value="PAS domain"/>
    <property type="match status" value="2"/>
</dbReference>
<keyword evidence="3" id="KW-0597">Phosphoprotein</keyword>
<evidence type="ECO:0000256" key="4">
    <source>
        <dbReference type="ARBA" id="ARBA00022679"/>
    </source>
</evidence>
<dbReference type="RefSeq" id="WP_377818117.1">
    <property type="nucleotide sequence ID" value="NZ_JBHSLU010000164.1"/>
</dbReference>
<dbReference type="InterPro" id="IPR036097">
    <property type="entry name" value="HisK_dim/P_sf"/>
</dbReference>
<evidence type="ECO:0000256" key="2">
    <source>
        <dbReference type="ARBA" id="ARBA00012438"/>
    </source>
</evidence>
<keyword evidence="9" id="KW-0472">Membrane</keyword>
<evidence type="ECO:0000256" key="1">
    <source>
        <dbReference type="ARBA" id="ARBA00000085"/>
    </source>
</evidence>
<comment type="catalytic activity">
    <reaction evidence="1">
        <text>ATP + protein L-histidine = ADP + protein N-phospho-L-histidine.</text>
        <dbReference type="EC" id="2.7.13.3"/>
    </reaction>
</comment>
<dbReference type="InterPro" id="IPR003594">
    <property type="entry name" value="HATPase_dom"/>
</dbReference>
<keyword evidence="4" id="KW-0808">Transferase</keyword>
<dbReference type="Gene3D" id="3.30.565.10">
    <property type="entry name" value="Histidine kinase-like ATPase, C-terminal domain"/>
    <property type="match status" value="1"/>
</dbReference>
<reference evidence="14" key="1">
    <citation type="journal article" date="2019" name="Int. J. Syst. Evol. Microbiol.">
        <title>The Global Catalogue of Microorganisms (GCM) 10K type strain sequencing project: providing services to taxonomists for standard genome sequencing and annotation.</title>
        <authorList>
            <consortium name="The Broad Institute Genomics Platform"/>
            <consortium name="The Broad Institute Genome Sequencing Center for Infectious Disease"/>
            <person name="Wu L."/>
            <person name="Ma J."/>
        </authorList>
    </citation>
    <scope>NUCLEOTIDE SEQUENCE [LARGE SCALE GENOMIC DNA]</scope>
    <source>
        <strain evidence="14">CCUG 43117</strain>
    </source>
</reference>
<dbReference type="InterPro" id="IPR000700">
    <property type="entry name" value="PAS-assoc_C"/>
</dbReference>
<dbReference type="CDD" id="cd00082">
    <property type="entry name" value="HisKA"/>
    <property type="match status" value="1"/>
</dbReference>
<evidence type="ECO:0000256" key="5">
    <source>
        <dbReference type="ARBA" id="ARBA00022741"/>
    </source>
</evidence>
<dbReference type="NCBIfam" id="TIGR00229">
    <property type="entry name" value="sensory_box"/>
    <property type="match status" value="2"/>
</dbReference>
<dbReference type="SUPFAM" id="SSF55785">
    <property type="entry name" value="PYP-like sensor domain (PAS domain)"/>
    <property type="match status" value="2"/>
</dbReference>
<feature type="domain" description="Histidine kinase" evidence="10">
    <location>
        <begin position="403"/>
        <end position="626"/>
    </location>
</feature>
<dbReference type="PROSITE" id="PS50112">
    <property type="entry name" value="PAS"/>
    <property type="match status" value="1"/>
</dbReference>
<dbReference type="InterPro" id="IPR036890">
    <property type="entry name" value="HATPase_C_sf"/>
</dbReference>
<keyword evidence="7" id="KW-0067">ATP-binding</keyword>
<organism evidence="13 14">
    <name type="scientific">Bosea massiliensis</name>
    <dbReference type="NCBI Taxonomy" id="151419"/>
    <lineage>
        <taxon>Bacteria</taxon>
        <taxon>Pseudomonadati</taxon>
        <taxon>Pseudomonadota</taxon>
        <taxon>Alphaproteobacteria</taxon>
        <taxon>Hyphomicrobiales</taxon>
        <taxon>Boseaceae</taxon>
        <taxon>Bosea</taxon>
    </lineage>
</organism>
<evidence type="ECO:0000256" key="9">
    <source>
        <dbReference type="SAM" id="Phobius"/>
    </source>
</evidence>
<evidence type="ECO:0000256" key="6">
    <source>
        <dbReference type="ARBA" id="ARBA00022777"/>
    </source>
</evidence>
<sequence length="631" mass="67918">MAFRLAAACLALGIFLFDTLSPLEGAVAVLYVLVVLLAAGTDRRGDILVAAAASLLLTIAAYVDTHGLKQAGAPTLRALVSLAATTIATLLALKNQAATATLAAQAQLLNLSHDMIFVRDPFGHITFWNRAAEETYGWSAAEATGRIADELLEPRYALPRDEVDRVLRETGRWDGTLEHRNKAGGWITVESRWALQHDAQGRVVGVFETNTDVTERKAAHAALVHSERRYRRMFDASRIGVVQEDWSAVRTELAALGLAHAASLSNYMASHPEWSARIRRLTKIVDVNPAFLAMIGAGSSSHFHETVDDVLSETDPTFGPALAAFARGDSFHEGETEIVRTDGRRVPVIFAITFPTADDGDGNVLVFVVDITERRQAQDAVLQAQAELAHAARVATLGELTASIAHEVNQPLMAVVTNGEAALRWLRRDKPDLQEVDSAVGRVVSEGRRASEIVKRIRAFLTKTPTRSNALDVATLIEEAAQLVQRELARAEVELRIDVETDLPPVIGDRIQLQQVLVNLIVNAGQAMAEHYGLRLLTITAGQTPGQVAGQPSGACVEIALHDTGPGISPQNLERLFDPFFTTKPDGMGMGLAICRTTAEAHGGKLSVESPPGGGATFRVTFPVPHHGAPA</sequence>
<keyword evidence="5" id="KW-0547">Nucleotide-binding</keyword>
<dbReference type="Pfam" id="PF13426">
    <property type="entry name" value="PAS_9"/>
    <property type="match status" value="1"/>
</dbReference>
<feature type="transmembrane region" description="Helical" evidence="9">
    <location>
        <begin position="75"/>
        <end position="93"/>
    </location>
</feature>
<dbReference type="InterPro" id="IPR000014">
    <property type="entry name" value="PAS"/>
</dbReference>
<keyword evidence="6" id="KW-0418">Kinase</keyword>
<name>A0ABW0PBV8_9HYPH</name>
<evidence type="ECO:0000313" key="13">
    <source>
        <dbReference type="EMBL" id="MFC5509393.1"/>
    </source>
</evidence>
<evidence type="ECO:0000256" key="7">
    <source>
        <dbReference type="ARBA" id="ARBA00022840"/>
    </source>
</evidence>
<dbReference type="SMART" id="SM00387">
    <property type="entry name" value="HATPase_c"/>
    <property type="match status" value="1"/>
</dbReference>
<dbReference type="Pfam" id="PF08448">
    <property type="entry name" value="PAS_4"/>
    <property type="match status" value="1"/>
</dbReference>
<dbReference type="InterPro" id="IPR005467">
    <property type="entry name" value="His_kinase_dom"/>
</dbReference>